<reference evidence="2 3" key="1">
    <citation type="journal article" date="2018" name="IMA Fungus">
        <title>IMA Genome-F 9: Draft genome sequence of Annulohypoxylon stygium, Aspergillus mulundensis, Berkeleyomyces basicola (syn. Thielaviopsis basicola), Ceratocystis smalleyi, two Cercospora beticola strains, Coleophoma cylindrospora, Fusarium fracticaudum, Phialophora cf. hyalina, and Morchella septimelata.</title>
        <authorList>
            <person name="Wingfield B.D."/>
            <person name="Bills G.F."/>
            <person name="Dong Y."/>
            <person name="Huang W."/>
            <person name="Nel W.J."/>
            <person name="Swalarsk-Parry B.S."/>
            <person name="Vaghefi N."/>
            <person name="Wilken P.M."/>
            <person name="An Z."/>
            <person name="de Beer Z.W."/>
            <person name="De Vos L."/>
            <person name="Chen L."/>
            <person name="Duong T.A."/>
            <person name="Gao Y."/>
            <person name="Hammerbacher A."/>
            <person name="Kikkert J.R."/>
            <person name="Li Y."/>
            <person name="Li H."/>
            <person name="Li K."/>
            <person name="Li Q."/>
            <person name="Liu X."/>
            <person name="Ma X."/>
            <person name="Naidoo K."/>
            <person name="Pethybridge S.J."/>
            <person name="Sun J."/>
            <person name="Steenkamp E.T."/>
            <person name="van der Nest M.A."/>
            <person name="van Wyk S."/>
            <person name="Wingfield M.J."/>
            <person name="Xiong C."/>
            <person name="Yue Q."/>
            <person name="Zhang X."/>
        </authorList>
    </citation>
    <scope>NUCLEOTIDE SEQUENCE [LARGE SCALE GENOMIC DNA]</scope>
    <source>
        <strain evidence="2 3">BP6252</strain>
    </source>
</reference>
<name>A0A3D8SDP8_9HELO</name>
<feature type="region of interest" description="Disordered" evidence="1">
    <location>
        <begin position="149"/>
        <end position="208"/>
    </location>
</feature>
<evidence type="ECO:0000256" key="1">
    <source>
        <dbReference type="SAM" id="MobiDB-lite"/>
    </source>
</evidence>
<evidence type="ECO:0000313" key="3">
    <source>
        <dbReference type="Proteomes" id="UP000256645"/>
    </source>
</evidence>
<dbReference type="AlphaFoldDB" id="A0A3D8SDP8"/>
<accession>A0A3D8SDP8</accession>
<feature type="compositionally biased region" description="Basic and acidic residues" evidence="1">
    <location>
        <begin position="167"/>
        <end position="181"/>
    </location>
</feature>
<protein>
    <submittedName>
        <fullName evidence="2">Uncharacterized protein</fullName>
    </submittedName>
</protein>
<evidence type="ECO:0000313" key="2">
    <source>
        <dbReference type="EMBL" id="RDW84439.1"/>
    </source>
</evidence>
<feature type="region of interest" description="Disordered" evidence="1">
    <location>
        <begin position="105"/>
        <end position="126"/>
    </location>
</feature>
<dbReference type="EMBL" id="PDLM01000002">
    <property type="protein sequence ID" value="RDW84439.1"/>
    <property type="molecule type" value="Genomic_DNA"/>
</dbReference>
<keyword evidence="3" id="KW-1185">Reference proteome</keyword>
<dbReference type="Proteomes" id="UP000256645">
    <property type="component" value="Unassembled WGS sequence"/>
</dbReference>
<proteinExistence type="predicted"/>
<comment type="caution">
    <text evidence="2">The sequence shown here is derived from an EMBL/GenBank/DDBJ whole genome shotgun (WGS) entry which is preliminary data.</text>
</comment>
<sequence length="208" mass="22593">MATNGTRALPSATVMYKVDPPALGPGRAPPRRSCQHRPMRSSAPWVWSDVPCGGCDIDIDHGCRKFGEACLKMCTVYALGGAAVMFGRAGAPDAVAGTHIAMVKRLPQPRRENRRSGGSASFAPAPPLIFQGLTITTTQTWHYCRTQSREMPAVPDEARQRSGAHTHKLEERRRPRKRPSEPHSTPHAPSNWTGHATAPDRGTGESRA</sequence>
<gene>
    <name evidence="2" type="ORF">BP6252_02029</name>
</gene>
<organism evidence="2 3">
    <name type="scientific">Coleophoma cylindrospora</name>
    <dbReference type="NCBI Taxonomy" id="1849047"/>
    <lineage>
        <taxon>Eukaryota</taxon>
        <taxon>Fungi</taxon>
        <taxon>Dikarya</taxon>
        <taxon>Ascomycota</taxon>
        <taxon>Pezizomycotina</taxon>
        <taxon>Leotiomycetes</taxon>
        <taxon>Helotiales</taxon>
        <taxon>Dermateaceae</taxon>
        <taxon>Coleophoma</taxon>
    </lineage>
</organism>